<dbReference type="RefSeq" id="YP_009448872.1">
    <property type="nucleotide sequence ID" value="NC_036594.1"/>
</dbReference>
<dbReference type="HAMAP" id="MF_00178">
    <property type="entry name" value="Lumazine_synth"/>
    <property type="match status" value="1"/>
</dbReference>
<dbReference type="CDD" id="cd09209">
    <property type="entry name" value="Lumazine_synthase-I"/>
    <property type="match status" value="1"/>
</dbReference>
<evidence type="ECO:0000256" key="7">
    <source>
        <dbReference type="ARBA" id="ARBA00022723"/>
    </source>
</evidence>
<dbReference type="PANTHER" id="PTHR21327">
    <property type="entry name" value="GTP CYCLOHYDROLASE II-RELATED"/>
    <property type="match status" value="1"/>
</dbReference>
<evidence type="ECO:0000313" key="10">
    <source>
        <dbReference type="EMBL" id="SNW62570.1"/>
    </source>
</evidence>
<keyword evidence="11" id="KW-1185">Reference proteome</keyword>
<dbReference type="KEGG" id="vg:35382479"/>
<dbReference type="GO" id="GO:0009231">
    <property type="term" value="P:riboflavin biosynthetic process"/>
    <property type="evidence" value="ECO:0007669"/>
    <property type="project" value="UniProtKB-UniPathway"/>
</dbReference>
<dbReference type="OrthoDB" id="33982at10239"/>
<evidence type="ECO:0000256" key="6">
    <source>
        <dbReference type="ARBA" id="ARBA00022679"/>
    </source>
</evidence>
<comment type="similarity">
    <text evidence="2">In the N-terminal section; belongs to the DHBP synthase family.</text>
</comment>
<keyword evidence="10" id="KW-0378">Hydrolase</keyword>
<evidence type="ECO:0000256" key="8">
    <source>
        <dbReference type="ARBA" id="ARBA00048785"/>
    </source>
</evidence>
<dbReference type="Gene3D" id="3.40.50.10990">
    <property type="entry name" value="GTP cyclohydrolase II"/>
    <property type="match status" value="1"/>
</dbReference>
<dbReference type="Proteomes" id="UP000236316">
    <property type="component" value="Segment"/>
</dbReference>
<accession>A0A2I2L4Y7</accession>
<gene>
    <name evidence="10" type="ORF">ORPV_666</name>
</gene>
<evidence type="ECO:0000256" key="3">
    <source>
        <dbReference type="ARBA" id="ARBA00007424"/>
    </source>
</evidence>
<comment type="catalytic activity">
    <reaction evidence="8">
        <text>(2S)-2-hydroxy-3-oxobutyl phosphate + 5-amino-6-(D-ribitylamino)uracil = 6,7-dimethyl-8-(1-D-ribityl)lumazine + phosphate + 2 H2O + H(+)</text>
        <dbReference type="Rhea" id="RHEA:26152"/>
        <dbReference type="ChEBI" id="CHEBI:15377"/>
        <dbReference type="ChEBI" id="CHEBI:15378"/>
        <dbReference type="ChEBI" id="CHEBI:15934"/>
        <dbReference type="ChEBI" id="CHEBI:43474"/>
        <dbReference type="ChEBI" id="CHEBI:58201"/>
        <dbReference type="ChEBI" id="CHEBI:58830"/>
        <dbReference type="EC" id="2.5.1.78"/>
    </reaction>
</comment>
<dbReference type="EC" id="2.5.1.78" evidence="4"/>
<evidence type="ECO:0000256" key="4">
    <source>
        <dbReference type="ARBA" id="ARBA00012664"/>
    </source>
</evidence>
<proteinExistence type="inferred from homology"/>
<dbReference type="InterPro" id="IPR002180">
    <property type="entry name" value="LS/RS"/>
</dbReference>
<dbReference type="InterPro" id="IPR000422">
    <property type="entry name" value="DHBP_synthase_RibB"/>
</dbReference>
<dbReference type="GO" id="GO:0016787">
    <property type="term" value="F:hydrolase activity"/>
    <property type="evidence" value="ECO:0007669"/>
    <property type="project" value="UniProtKB-KW"/>
</dbReference>
<dbReference type="SUPFAM" id="SSF55821">
    <property type="entry name" value="YrdC/RibB"/>
    <property type="match status" value="1"/>
</dbReference>
<dbReference type="InterPro" id="IPR034964">
    <property type="entry name" value="LS"/>
</dbReference>
<evidence type="ECO:0000313" key="11">
    <source>
        <dbReference type="Proteomes" id="UP000236316"/>
    </source>
</evidence>
<dbReference type="EMBL" id="LT906555">
    <property type="protein sequence ID" value="SNW62570.1"/>
    <property type="molecule type" value="Genomic_DNA"/>
</dbReference>
<reference evidence="10" key="1">
    <citation type="submission" date="2017-08" db="EMBL/GenBank/DDBJ databases">
        <authorList>
            <consortium name="Urmite Genomes"/>
        </authorList>
    </citation>
    <scope>NUCLEOTIDE SEQUENCE [LARGE SCALE GENOMIC DNA]</scope>
    <source>
        <strain evidence="10">IHUMI-LCC2</strain>
    </source>
</reference>
<dbReference type="Gene3D" id="3.90.870.10">
    <property type="entry name" value="DHBP synthase"/>
    <property type="match status" value="1"/>
</dbReference>
<dbReference type="Pfam" id="PF00925">
    <property type="entry name" value="GTP_cyclohydro2"/>
    <property type="match status" value="1"/>
</dbReference>
<organism evidence="10">
    <name type="scientific">Orpheovirus IHUMI-LCC2</name>
    <dbReference type="NCBI Taxonomy" id="2023057"/>
    <lineage>
        <taxon>Viruses</taxon>
        <taxon>Varidnaviria</taxon>
        <taxon>Bamfordvirae</taxon>
        <taxon>Nucleocytoviricota</taxon>
        <taxon>Megaviricetes</taxon>
        <taxon>Pimascovirales</taxon>
        <taxon>Ocovirineae</taxon>
        <taxon>Orpheoviridae</taxon>
        <taxon>Alphaorpheovirus</taxon>
        <taxon>Alphaorpheovirus massiliense</taxon>
    </lineage>
</organism>
<dbReference type="GO" id="GO:0008686">
    <property type="term" value="F:3,4-dihydroxy-2-butanone-4-phosphate synthase activity"/>
    <property type="evidence" value="ECO:0007669"/>
    <property type="project" value="InterPro"/>
</dbReference>
<dbReference type="Pfam" id="PF00926">
    <property type="entry name" value="DHBP_synthase"/>
    <property type="match status" value="1"/>
</dbReference>
<feature type="domain" description="GTP cyclohydrolase II" evidence="9">
    <location>
        <begin position="232"/>
        <end position="378"/>
    </location>
</feature>
<dbReference type="InterPro" id="IPR036467">
    <property type="entry name" value="LS/RS_sf"/>
</dbReference>
<dbReference type="InterPro" id="IPR017945">
    <property type="entry name" value="DHBP_synth_RibB-like_a/b_dom"/>
</dbReference>
<keyword evidence="6" id="KW-0808">Transferase</keyword>
<dbReference type="NCBIfam" id="TIGR00506">
    <property type="entry name" value="ribB"/>
    <property type="match status" value="1"/>
</dbReference>
<keyword evidence="5" id="KW-0686">Riboflavin biosynthesis</keyword>
<comment type="similarity">
    <text evidence="3">Belongs to the DMRL synthase family.</text>
</comment>
<dbReference type="GeneID" id="35382479"/>
<dbReference type="Pfam" id="PF00885">
    <property type="entry name" value="DMRL_synthase"/>
    <property type="match status" value="1"/>
</dbReference>
<dbReference type="PANTHER" id="PTHR21327:SF18">
    <property type="entry name" value="3,4-DIHYDROXY-2-BUTANONE 4-PHOSPHATE SYNTHASE"/>
    <property type="match status" value="1"/>
</dbReference>
<dbReference type="SUPFAM" id="SSF52121">
    <property type="entry name" value="Lumazine synthase"/>
    <property type="match status" value="1"/>
</dbReference>
<evidence type="ECO:0000256" key="1">
    <source>
        <dbReference type="ARBA" id="ARBA00004917"/>
    </source>
</evidence>
<evidence type="ECO:0000256" key="5">
    <source>
        <dbReference type="ARBA" id="ARBA00022619"/>
    </source>
</evidence>
<dbReference type="UniPathway" id="UPA00275">
    <property type="reaction ID" value="UER00404"/>
</dbReference>
<name>A0A2I2L4Y7_9VIRU</name>
<dbReference type="NCBIfam" id="NF001591">
    <property type="entry name" value="PRK00393.1"/>
    <property type="match status" value="1"/>
</dbReference>
<dbReference type="InterPro" id="IPR036144">
    <property type="entry name" value="RibA-like_sf"/>
</dbReference>
<dbReference type="NCBIfam" id="TIGR00114">
    <property type="entry name" value="lumazine-synth"/>
    <property type="match status" value="1"/>
</dbReference>
<comment type="pathway">
    <text evidence="1">Cofactor biosynthesis; riboflavin biosynthesis; riboflavin from 2-hydroxy-3-oxobutyl phosphate and 5-amino-6-(D-ribitylamino)uracil: step 1/2.</text>
</comment>
<dbReference type="GO" id="GO:0000906">
    <property type="term" value="F:6,7-dimethyl-8-ribityllumazine synthase activity"/>
    <property type="evidence" value="ECO:0007669"/>
    <property type="project" value="UniProtKB-EC"/>
</dbReference>
<protein>
    <recommendedName>
        <fullName evidence="4">6,7-dimethyl-8-ribityllumazine synthase</fullName>
        <ecNumber evidence="4">2.5.1.78</ecNumber>
    </recommendedName>
</protein>
<keyword evidence="7" id="KW-0479">Metal-binding</keyword>
<sequence length="572" mass="64181">MEYNIKECINDFRIGKPLIVLDDEDRENEGDIIIAAQHITPEQITFMIRHTTGIICVPISKDKADLLGLHPMVTNNNDAHGTAFTITCDDVDAGTGVSTLDRFKTIKTILNATEPNSLRKPGHIFPLIAREGGIKERKGHTEASIDLCKLAGLHSVAVISELQSHETGMMLRRDDCLKFGKEHDIKVLTIKQLEEYIDKISEERDKIMKEDSTLIMASESSIPVIKNGKDLGIWNIQVYERSDGVNHCVLIKNKDCIGKETPYVRIHSECFTGHIMGSALCDCLDQADKSFHLINEYGCGIFMYYGGHEGRGIGLSNKVKCYELQQKVGFDTYEANKKLGMKEDSRTYDDAKVILQLLGVKKCTLLSSNPNKIQSLKNLLENVVTIPVIPNQHNSKYLSDKENKNNPQLSTLNINIKKDETLGKSYPKFMDIEYKLNAKKRIGIIKTMWNSQLVNILVSNIRKGLESNNMINIMDIEVPGCFEIIYKCQQMAKSGDYDIIICCGVVIKGDTYHFELISDSVTSSLVRISLDERVPIINGILSCYNVQQAQARCFDIDHAKSLSQTALHMLAS</sequence>
<dbReference type="SUPFAM" id="SSF142695">
    <property type="entry name" value="RibA-like"/>
    <property type="match status" value="1"/>
</dbReference>
<dbReference type="Gene3D" id="3.40.50.960">
    <property type="entry name" value="Lumazine/riboflavin synthase"/>
    <property type="match status" value="1"/>
</dbReference>
<dbReference type="GO" id="GO:0046872">
    <property type="term" value="F:metal ion binding"/>
    <property type="evidence" value="ECO:0007669"/>
    <property type="project" value="UniProtKB-KW"/>
</dbReference>
<dbReference type="InterPro" id="IPR032677">
    <property type="entry name" value="GTP_cyclohydro_II"/>
</dbReference>
<evidence type="ECO:0000259" key="9">
    <source>
        <dbReference type="Pfam" id="PF00925"/>
    </source>
</evidence>
<evidence type="ECO:0000256" key="2">
    <source>
        <dbReference type="ARBA" id="ARBA00005520"/>
    </source>
</evidence>